<feature type="non-terminal residue" evidence="2">
    <location>
        <position position="1"/>
    </location>
</feature>
<dbReference type="EMBL" id="EU124937">
    <property type="protein sequence ID" value="ABW23142.1"/>
    <property type="molecule type" value="mRNA"/>
</dbReference>
<evidence type="ECO:0000256" key="1">
    <source>
        <dbReference type="SAM" id="MobiDB-lite"/>
    </source>
</evidence>
<organism evidence="2">
    <name type="scientific">Arenicola marina</name>
    <name type="common">Lugworm</name>
    <name type="synonym">Lumbricus marinus</name>
    <dbReference type="NCBI Taxonomy" id="6344"/>
    <lineage>
        <taxon>Eukaryota</taxon>
        <taxon>Metazoa</taxon>
        <taxon>Spiralia</taxon>
        <taxon>Lophotrochozoa</taxon>
        <taxon>Annelida</taxon>
        <taxon>Polychaeta</taxon>
        <taxon>Sedentaria</taxon>
        <taxon>Scolecida</taxon>
        <taxon>Arenicolidae</taxon>
        <taxon>Arenicola</taxon>
    </lineage>
</organism>
<reference evidence="2" key="1">
    <citation type="journal article" date="2007" name="Mol. Biol. Evol.">
        <title>Spiralian phylogenomics supports the resurrection of Bryozoa comprising Ectoprocta and Entoprocta.</title>
        <authorList>
            <person name="Hausdorf B."/>
            <person name="Helmkampf M."/>
            <person name="Meyer A."/>
            <person name="Witek A."/>
            <person name="Herlyn H."/>
            <person name="Bruchhaus I."/>
            <person name="Hankeln T."/>
            <person name="Struck T.H."/>
            <person name="Lieb B."/>
        </authorList>
    </citation>
    <scope>NUCLEOTIDE SEQUENCE</scope>
</reference>
<dbReference type="Gene3D" id="1.10.10.10">
    <property type="entry name" value="Winged helix-like DNA-binding domain superfamily/Winged helix DNA-binding domain"/>
    <property type="match status" value="1"/>
</dbReference>
<evidence type="ECO:0000313" key="2">
    <source>
        <dbReference type="EMBL" id="ABW23142.1"/>
    </source>
</evidence>
<dbReference type="AlphaFoldDB" id="A8UEK0"/>
<name>A8UEK0_AREMA</name>
<sequence>YLRDFLHLPPEIVPSTLKRQARPDAGRGARPKMPEGAPRSQGDSDGQSYRIGPPADEKDVGAGAATDYQFRGGCGRVRRAPREGAQ</sequence>
<dbReference type="GO" id="GO:0003735">
    <property type="term" value="F:structural constituent of ribosome"/>
    <property type="evidence" value="ECO:0007669"/>
    <property type="project" value="TreeGrafter"/>
</dbReference>
<dbReference type="PANTHER" id="PTHR12146:SF0">
    <property type="entry name" value="RIBOSOMAL PROTEIN S10"/>
    <property type="match status" value="1"/>
</dbReference>
<keyword evidence="2" id="KW-0687">Ribonucleoprotein</keyword>
<dbReference type="GO" id="GO:0022627">
    <property type="term" value="C:cytosolic small ribosomal subunit"/>
    <property type="evidence" value="ECO:0007669"/>
    <property type="project" value="TreeGrafter"/>
</dbReference>
<accession>A8UEK0</accession>
<dbReference type="GO" id="GO:0003723">
    <property type="term" value="F:RNA binding"/>
    <property type="evidence" value="ECO:0007669"/>
    <property type="project" value="TreeGrafter"/>
</dbReference>
<dbReference type="PANTHER" id="PTHR12146">
    <property type="entry name" value="40S RIBOSOMAL PROTEIN S10"/>
    <property type="match status" value="1"/>
</dbReference>
<proteinExistence type="evidence at transcript level"/>
<keyword evidence="2" id="KW-0689">Ribosomal protein</keyword>
<dbReference type="InterPro" id="IPR036388">
    <property type="entry name" value="WH-like_DNA-bd_sf"/>
</dbReference>
<dbReference type="InterPro" id="IPR037447">
    <property type="entry name" value="Ribosomal_eS10"/>
</dbReference>
<feature type="region of interest" description="Disordered" evidence="1">
    <location>
        <begin position="1"/>
        <end position="86"/>
    </location>
</feature>
<protein>
    <submittedName>
        <fullName evidence="2">Ribosomal protein rps10</fullName>
    </submittedName>
</protein>